<organism evidence="2">
    <name type="scientific">Spongospora subterranea</name>
    <dbReference type="NCBI Taxonomy" id="70186"/>
    <lineage>
        <taxon>Eukaryota</taxon>
        <taxon>Sar</taxon>
        <taxon>Rhizaria</taxon>
        <taxon>Endomyxa</taxon>
        <taxon>Phytomyxea</taxon>
        <taxon>Plasmodiophorida</taxon>
        <taxon>Plasmodiophoridae</taxon>
        <taxon>Spongospora</taxon>
    </lineage>
</organism>
<protein>
    <submittedName>
        <fullName evidence="2">Uncharacterized protein</fullName>
    </submittedName>
</protein>
<proteinExistence type="predicted"/>
<reference evidence="2" key="1">
    <citation type="submission" date="2015-04" db="EMBL/GenBank/DDBJ databases">
        <title>The genome sequence of the plant pathogenic Rhizarian Plasmodiophora brassicae reveals insights in its biotrophic life cycle and the origin of chitin synthesis.</title>
        <authorList>
            <person name="Schwelm A."/>
            <person name="Fogelqvist J."/>
            <person name="Knaust A."/>
            <person name="Julke S."/>
            <person name="Lilja T."/>
            <person name="Dhandapani V."/>
            <person name="Bonilla-Rosso G."/>
            <person name="Karlsson M."/>
            <person name="Shevchenko A."/>
            <person name="Choi S.R."/>
            <person name="Kim H.G."/>
            <person name="Park J.Y."/>
            <person name="Lim Y.P."/>
            <person name="Ludwig-Muller J."/>
            <person name="Dixelius C."/>
        </authorList>
    </citation>
    <scope>NUCLEOTIDE SEQUENCE</scope>
    <source>
        <tissue evidence="2">Potato root galls</tissue>
    </source>
</reference>
<accession>A0A0H5QZ19</accession>
<dbReference type="EMBL" id="HACM01006791">
    <property type="protein sequence ID" value="CRZ07233.1"/>
    <property type="molecule type" value="Transcribed_RNA"/>
</dbReference>
<evidence type="ECO:0000313" key="2">
    <source>
        <dbReference type="EMBL" id="CRZ07233.1"/>
    </source>
</evidence>
<name>A0A0H5QZ19_9EUKA</name>
<dbReference type="AlphaFoldDB" id="A0A0H5QZ19"/>
<feature type="region of interest" description="Disordered" evidence="1">
    <location>
        <begin position="97"/>
        <end position="123"/>
    </location>
</feature>
<dbReference type="EMBL" id="HACM01006790">
    <property type="protein sequence ID" value="CRZ07232.1"/>
    <property type="molecule type" value="Transcribed_RNA"/>
</dbReference>
<evidence type="ECO:0000256" key="1">
    <source>
        <dbReference type="SAM" id="MobiDB-lite"/>
    </source>
</evidence>
<sequence>SCRPIRRAKPVAHKLGDSKPFAQQVSEKNTKTLFCSPCLQCGTSIKRFASQALERHFHVRLSSRHVISRAISCICFYSFHFEPLSFYKTARTDIPAGHQAANPEANDEPVRHQPSTTSHTEVPVSKSPVFIPVIAPEIKSLHLPATIFFLRAF</sequence>
<feature type="non-terminal residue" evidence="2">
    <location>
        <position position="1"/>
    </location>
</feature>